<dbReference type="GO" id="GO:0003676">
    <property type="term" value="F:nucleic acid binding"/>
    <property type="evidence" value="ECO:0007669"/>
    <property type="project" value="InterPro"/>
</dbReference>
<keyword evidence="2" id="KW-1185">Reference proteome</keyword>
<dbReference type="EMBL" id="CABPRJ010000504">
    <property type="protein sequence ID" value="VVC30055.1"/>
    <property type="molecule type" value="Genomic_DNA"/>
</dbReference>
<sequence>LYKRIGRRGTMEWPPRLPDLTLCDFSMWSVIKDRVYKTPIQNLIHLKKRIEEEFQILSTDYSYLYNATNA</sequence>
<dbReference type="Proteomes" id="UP000325440">
    <property type="component" value="Unassembled WGS sequence"/>
</dbReference>
<proteinExistence type="predicted"/>
<accession>A0A5E4MCR6</accession>
<dbReference type="OrthoDB" id="10024802at2759"/>
<feature type="non-terminal residue" evidence="1">
    <location>
        <position position="1"/>
    </location>
</feature>
<dbReference type="PANTHER" id="PTHR47326:SF1">
    <property type="entry name" value="HTH PSQ-TYPE DOMAIN-CONTAINING PROTEIN"/>
    <property type="match status" value="1"/>
</dbReference>
<dbReference type="Gene3D" id="3.30.420.10">
    <property type="entry name" value="Ribonuclease H-like superfamily/Ribonuclease H"/>
    <property type="match status" value="1"/>
</dbReference>
<gene>
    <name evidence="1" type="ORF">CINCED_3A006168</name>
</gene>
<dbReference type="PANTHER" id="PTHR47326">
    <property type="entry name" value="TRANSPOSABLE ELEMENT TC3 TRANSPOSASE-LIKE PROTEIN"/>
    <property type="match status" value="1"/>
</dbReference>
<evidence type="ECO:0000313" key="1">
    <source>
        <dbReference type="EMBL" id="VVC30055.1"/>
    </source>
</evidence>
<dbReference type="AlphaFoldDB" id="A0A5E4MCR6"/>
<reference evidence="1 2" key="1">
    <citation type="submission" date="2019-08" db="EMBL/GenBank/DDBJ databases">
        <authorList>
            <person name="Alioto T."/>
            <person name="Alioto T."/>
            <person name="Gomez Garrido J."/>
        </authorList>
    </citation>
    <scope>NUCLEOTIDE SEQUENCE [LARGE SCALE GENOMIC DNA]</scope>
</reference>
<dbReference type="InterPro" id="IPR036397">
    <property type="entry name" value="RNaseH_sf"/>
</dbReference>
<name>A0A5E4MCR6_9HEMI</name>
<protein>
    <submittedName>
        <fullName evidence="1">Uncharacterized protein</fullName>
    </submittedName>
</protein>
<evidence type="ECO:0000313" key="2">
    <source>
        <dbReference type="Proteomes" id="UP000325440"/>
    </source>
</evidence>
<organism evidence="1 2">
    <name type="scientific">Cinara cedri</name>
    <dbReference type="NCBI Taxonomy" id="506608"/>
    <lineage>
        <taxon>Eukaryota</taxon>
        <taxon>Metazoa</taxon>
        <taxon>Ecdysozoa</taxon>
        <taxon>Arthropoda</taxon>
        <taxon>Hexapoda</taxon>
        <taxon>Insecta</taxon>
        <taxon>Pterygota</taxon>
        <taxon>Neoptera</taxon>
        <taxon>Paraneoptera</taxon>
        <taxon>Hemiptera</taxon>
        <taxon>Sternorrhyncha</taxon>
        <taxon>Aphidomorpha</taxon>
        <taxon>Aphidoidea</taxon>
        <taxon>Aphididae</taxon>
        <taxon>Lachninae</taxon>
        <taxon>Cinara</taxon>
    </lineage>
</organism>